<evidence type="ECO:0000313" key="7">
    <source>
        <dbReference type="EMBL" id="MBM7508936.1"/>
    </source>
</evidence>
<reference evidence="7 8" key="1">
    <citation type="submission" date="2021-01" db="EMBL/GenBank/DDBJ databases">
        <title>Sequencing the genomes of 1000 actinobacteria strains.</title>
        <authorList>
            <person name="Klenk H.-P."/>
        </authorList>
    </citation>
    <scope>NUCLEOTIDE SEQUENCE [LARGE SCALE GENOMIC DNA]</scope>
    <source>
        <strain evidence="7 8">DSM 18239</strain>
    </source>
</reference>
<evidence type="ECO:0000313" key="8">
    <source>
        <dbReference type="Proteomes" id="UP000732378"/>
    </source>
</evidence>
<comment type="subcellular location">
    <subcellularLocation>
        <location evidence="1">Cell membrane</location>
        <topology evidence="1">Multi-pass membrane protein</topology>
    </subcellularLocation>
</comment>
<proteinExistence type="predicted"/>
<gene>
    <name evidence="7" type="ORF">JOE61_002750</name>
</gene>
<dbReference type="Proteomes" id="UP000732378">
    <property type="component" value="Unassembled WGS sequence"/>
</dbReference>
<evidence type="ECO:0000256" key="2">
    <source>
        <dbReference type="ARBA" id="ARBA00022475"/>
    </source>
</evidence>
<feature type="transmembrane region" description="Helical" evidence="6">
    <location>
        <begin position="76"/>
        <end position="97"/>
    </location>
</feature>
<comment type="caution">
    <text evidence="7">The sequence shown here is derived from an EMBL/GenBank/DDBJ whole genome shotgun (WGS) entry which is preliminary data.</text>
</comment>
<feature type="transmembrane region" description="Helical" evidence="6">
    <location>
        <begin position="150"/>
        <end position="172"/>
    </location>
</feature>
<sequence length="263" mass="27807">MIDLAARLLGWAPLLLAGLAGAGYAWAAALERGRRGWPSRRTASFLAGTTMVVLALSPDVDAWADRDFAGHAAQHLLLAMLAPLLLVLGAPTTLLLRRLPHHTARRLGRLLHGPVGRVLAHPVPALVLSSGGLVALYLTPLYELSTRHELVHALVHVHLLVAGLLFTWAIAGPDPAAGRASVRARLVALGVAVAVHATLSQLLHAGVLVRVDEPVREMRAAGSLMYFGGDLIELLLALALLATWRPAPRRADAQVPHRSAGAG</sequence>
<dbReference type="RefSeq" id="WP_193668582.1">
    <property type="nucleotide sequence ID" value="NZ_JACDTV010000005.1"/>
</dbReference>
<keyword evidence="4 6" id="KW-1133">Transmembrane helix</keyword>
<feature type="transmembrane region" description="Helical" evidence="6">
    <location>
        <begin position="118"/>
        <end position="138"/>
    </location>
</feature>
<evidence type="ECO:0000256" key="4">
    <source>
        <dbReference type="ARBA" id="ARBA00022989"/>
    </source>
</evidence>
<evidence type="ECO:0000256" key="1">
    <source>
        <dbReference type="ARBA" id="ARBA00004651"/>
    </source>
</evidence>
<feature type="transmembrane region" description="Helical" evidence="6">
    <location>
        <begin position="224"/>
        <end position="244"/>
    </location>
</feature>
<keyword evidence="3 6" id="KW-0812">Transmembrane</keyword>
<feature type="transmembrane region" description="Helical" evidence="6">
    <location>
        <begin position="184"/>
        <end position="204"/>
    </location>
</feature>
<evidence type="ECO:0000256" key="6">
    <source>
        <dbReference type="SAM" id="Phobius"/>
    </source>
</evidence>
<evidence type="ECO:0000256" key="3">
    <source>
        <dbReference type="ARBA" id="ARBA00022692"/>
    </source>
</evidence>
<keyword evidence="8" id="KW-1185">Reference proteome</keyword>
<dbReference type="EMBL" id="JAFBBZ010000001">
    <property type="protein sequence ID" value="MBM7508936.1"/>
    <property type="molecule type" value="Genomic_DNA"/>
</dbReference>
<keyword evidence="2" id="KW-1003">Cell membrane</keyword>
<protein>
    <submittedName>
        <fullName evidence="7">Membrane protein</fullName>
    </submittedName>
</protein>
<evidence type="ECO:0000256" key="5">
    <source>
        <dbReference type="ARBA" id="ARBA00023136"/>
    </source>
</evidence>
<accession>A0ABS2MCM5</accession>
<organism evidence="7 8">
    <name type="scientific">Nocardioides salarius</name>
    <dbReference type="NCBI Taxonomy" id="374513"/>
    <lineage>
        <taxon>Bacteria</taxon>
        <taxon>Bacillati</taxon>
        <taxon>Actinomycetota</taxon>
        <taxon>Actinomycetes</taxon>
        <taxon>Propionibacteriales</taxon>
        <taxon>Nocardioidaceae</taxon>
        <taxon>Nocardioides</taxon>
    </lineage>
</organism>
<dbReference type="Pfam" id="PF09678">
    <property type="entry name" value="Caa3_CtaG"/>
    <property type="match status" value="1"/>
</dbReference>
<name>A0ABS2MCM5_9ACTN</name>
<dbReference type="InterPro" id="IPR019108">
    <property type="entry name" value="Caa3_assmbl_CtaG-rel"/>
</dbReference>
<keyword evidence="5 6" id="KW-0472">Membrane</keyword>